<evidence type="ECO:0000313" key="2">
    <source>
        <dbReference type="Proteomes" id="UP001336250"/>
    </source>
</evidence>
<dbReference type="PANTHER" id="PTHR30348:SF14">
    <property type="entry name" value="BLR8050 PROTEIN"/>
    <property type="match status" value="1"/>
</dbReference>
<gene>
    <name evidence="1" type="ORF">V4F39_03935</name>
</gene>
<dbReference type="RefSeq" id="WP_332287967.1">
    <property type="nucleotide sequence ID" value="NZ_JAZIBG010000009.1"/>
</dbReference>
<evidence type="ECO:0000313" key="1">
    <source>
        <dbReference type="EMBL" id="MEF7613050.1"/>
    </source>
</evidence>
<dbReference type="Gene3D" id="3.20.20.410">
    <property type="entry name" value="Protein of unknown function UPF0759"/>
    <property type="match status" value="1"/>
</dbReference>
<protein>
    <submittedName>
        <fullName evidence="1">DUF72 domain-containing protein</fullName>
    </submittedName>
</protein>
<dbReference type="Pfam" id="PF01904">
    <property type="entry name" value="DUF72"/>
    <property type="match status" value="1"/>
</dbReference>
<name>A0AAW9Q760_9BURK</name>
<reference evidence="1 2" key="1">
    <citation type="submission" date="2024-02" db="EMBL/GenBank/DDBJ databases">
        <title>Genome sequence of Aquincola sp. MAHUQ-54.</title>
        <authorList>
            <person name="Huq M.A."/>
        </authorList>
    </citation>
    <scope>NUCLEOTIDE SEQUENCE [LARGE SCALE GENOMIC DNA]</scope>
    <source>
        <strain evidence="1 2">MAHUQ-54</strain>
    </source>
</reference>
<organism evidence="1 2">
    <name type="scientific">Aquincola agrisoli</name>
    <dbReference type="NCBI Taxonomy" id="3119538"/>
    <lineage>
        <taxon>Bacteria</taxon>
        <taxon>Pseudomonadati</taxon>
        <taxon>Pseudomonadota</taxon>
        <taxon>Betaproteobacteria</taxon>
        <taxon>Burkholderiales</taxon>
        <taxon>Sphaerotilaceae</taxon>
        <taxon>Aquincola</taxon>
    </lineage>
</organism>
<dbReference type="Proteomes" id="UP001336250">
    <property type="component" value="Unassembled WGS sequence"/>
</dbReference>
<proteinExistence type="predicted"/>
<sequence length="251" mass="27796">MKQASHPVRVGTAAWSIPRAVAGSFPGEGSHLARYARVLHCAEINTSFYRSHRPETYARWAAQTPPGFRFAVKLPRTITHDQRLRASRALLTRFLEEVSGLGDRLGVLLVQLPPSLVFEARPVRTFFDLLAGLFEGAVVCEPRHATWFEPLADRWLVKLRIGRVAADPARWPAAAVPGGWLGPAGDGAGAVVYHRWHGSPRTYYSAYGDDWLHARAAELQRWPRAAERWCIFDNTASGAAAADALRLQAIL</sequence>
<dbReference type="AlphaFoldDB" id="A0AAW9Q760"/>
<comment type="caution">
    <text evidence="1">The sequence shown here is derived from an EMBL/GenBank/DDBJ whole genome shotgun (WGS) entry which is preliminary data.</text>
</comment>
<dbReference type="EMBL" id="JAZIBG010000009">
    <property type="protein sequence ID" value="MEF7613050.1"/>
    <property type="molecule type" value="Genomic_DNA"/>
</dbReference>
<dbReference type="SUPFAM" id="SSF117396">
    <property type="entry name" value="TM1631-like"/>
    <property type="match status" value="1"/>
</dbReference>
<accession>A0AAW9Q760</accession>
<dbReference type="InterPro" id="IPR002763">
    <property type="entry name" value="DUF72"/>
</dbReference>
<dbReference type="PANTHER" id="PTHR30348">
    <property type="entry name" value="UNCHARACTERIZED PROTEIN YECE"/>
    <property type="match status" value="1"/>
</dbReference>
<dbReference type="InterPro" id="IPR036520">
    <property type="entry name" value="UPF0759_sf"/>
</dbReference>
<keyword evidence="2" id="KW-1185">Reference proteome</keyword>